<evidence type="ECO:0000313" key="1">
    <source>
        <dbReference type="EMBL" id="MPN08011.1"/>
    </source>
</evidence>
<comment type="caution">
    <text evidence="1">The sequence shown here is derived from an EMBL/GenBank/DDBJ whole genome shotgun (WGS) entry which is preliminary data.</text>
</comment>
<sequence length="76" mass="8180">MGAGERLGKAFSNPEIGYHGPVAPEIMAFYVHRTAEHNAQFIGELALIDDRIVFGELGLPCPQAGEEVGNILCLDL</sequence>
<proteinExistence type="predicted"/>
<dbReference type="EMBL" id="VSSQ01054022">
    <property type="protein sequence ID" value="MPN08011.1"/>
    <property type="molecule type" value="Genomic_DNA"/>
</dbReference>
<name>A0A645F154_9ZZZZ</name>
<organism evidence="1">
    <name type="scientific">bioreactor metagenome</name>
    <dbReference type="NCBI Taxonomy" id="1076179"/>
    <lineage>
        <taxon>unclassified sequences</taxon>
        <taxon>metagenomes</taxon>
        <taxon>ecological metagenomes</taxon>
    </lineage>
</organism>
<accession>A0A645F154</accession>
<protein>
    <submittedName>
        <fullName evidence="1">Uncharacterized protein</fullName>
    </submittedName>
</protein>
<dbReference type="AlphaFoldDB" id="A0A645F154"/>
<reference evidence="1" key="1">
    <citation type="submission" date="2019-08" db="EMBL/GenBank/DDBJ databases">
        <authorList>
            <person name="Kucharzyk K."/>
            <person name="Murdoch R.W."/>
            <person name="Higgins S."/>
            <person name="Loffler F."/>
        </authorList>
    </citation>
    <scope>NUCLEOTIDE SEQUENCE</scope>
</reference>
<gene>
    <name evidence="1" type="ORF">SDC9_155287</name>
</gene>